<accession>A0ABX7AWL9</accession>
<dbReference type="InterPro" id="IPR048903">
    <property type="entry name" value="MdcG_N"/>
</dbReference>
<proteinExistence type="predicted"/>
<dbReference type="NCBIfam" id="NF002332">
    <property type="entry name" value="PRK01293.1"/>
    <property type="match status" value="1"/>
</dbReference>
<evidence type="ECO:0000259" key="2">
    <source>
        <dbReference type="Pfam" id="PF20866"/>
    </source>
</evidence>
<dbReference type="Pfam" id="PF10620">
    <property type="entry name" value="MdcG"/>
    <property type="match status" value="1"/>
</dbReference>
<evidence type="ECO:0000313" key="4">
    <source>
        <dbReference type="Proteomes" id="UP000596049"/>
    </source>
</evidence>
<gene>
    <name evidence="3" type="ORF">FJQ98_07620</name>
</gene>
<dbReference type="Proteomes" id="UP000596049">
    <property type="component" value="Chromosome"/>
</dbReference>
<keyword evidence="4" id="KW-1185">Reference proteome</keyword>
<dbReference type="EMBL" id="CP067341">
    <property type="protein sequence ID" value="QQP13897.1"/>
    <property type="molecule type" value="Genomic_DNA"/>
</dbReference>
<feature type="domain" description="Phosphoribosyl-dephospho-CoA transferase MdcG N-terminal" evidence="2">
    <location>
        <begin position="3"/>
        <end position="64"/>
    </location>
</feature>
<dbReference type="InterPro" id="IPR049180">
    <property type="entry name" value="MdcG_C"/>
</dbReference>
<dbReference type="Pfam" id="PF20866">
    <property type="entry name" value="MdcG_N"/>
    <property type="match status" value="1"/>
</dbReference>
<organism evidence="3 4">
    <name type="scientific">Lysinibacillus agricola</name>
    <dbReference type="NCBI Taxonomy" id="2590012"/>
    <lineage>
        <taxon>Bacteria</taxon>
        <taxon>Bacillati</taxon>
        <taxon>Bacillota</taxon>
        <taxon>Bacilli</taxon>
        <taxon>Bacillales</taxon>
        <taxon>Bacillaceae</taxon>
        <taxon>Lysinibacillus</taxon>
    </lineage>
</organism>
<sequence>MKQLNEQTTIPPWVANSSAATSYGVVRRAQITNELVPIGLRGNARHERYGTTIHKKYILEIIKPYSLIEQLDNFKDNRFYTLLNSIRHKFDPYKIKWGPTGSVGFELATGIPVTSKKSDLDLIICMDAIDEVLLDKISNLLADSRIMIDPQIEIPRIGAFLLKDYMENKENGFILRTFYGPKLYKIL</sequence>
<evidence type="ECO:0000313" key="3">
    <source>
        <dbReference type="EMBL" id="QQP13897.1"/>
    </source>
</evidence>
<feature type="domain" description="Phosphoribosyl-dephospho-CoA transferase MdcG C-terminal" evidence="1">
    <location>
        <begin position="74"/>
        <end position="184"/>
    </location>
</feature>
<name>A0ABX7AWL9_9BACI</name>
<protein>
    <submittedName>
        <fullName evidence="3">Malonate decarboxylase holo-ACP synthase</fullName>
    </submittedName>
</protein>
<reference evidence="3 4" key="1">
    <citation type="submission" date="2020-01" db="EMBL/GenBank/DDBJ databases">
        <authorList>
            <person name="Liu G."/>
            <person name="Liu B."/>
        </authorList>
    </citation>
    <scope>NUCLEOTIDE SEQUENCE [LARGE SCALE GENOMIC DNA]</scope>
    <source>
        <strain evidence="3 4">FJAT-51161</strain>
    </source>
</reference>
<evidence type="ECO:0000259" key="1">
    <source>
        <dbReference type="Pfam" id="PF10620"/>
    </source>
</evidence>